<reference evidence="1" key="1">
    <citation type="submission" date="2013-04" db="EMBL/GenBank/DDBJ databases">
        <authorList>
            <person name="Qu J."/>
            <person name="Murali S.C."/>
            <person name="Bandaranaike D."/>
            <person name="Bellair M."/>
            <person name="Blankenburg K."/>
            <person name="Chao H."/>
            <person name="Dinh H."/>
            <person name="Doddapaneni H."/>
            <person name="Downs B."/>
            <person name="Dugan-Rocha S."/>
            <person name="Elkadiri S."/>
            <person name="Gnanaolivu R.D."/>
            <person name="Hernandez B."/>
            <person name="Javaid M."/>
            <person name="Jayaseelan J.C."/>
            <person name="Lee S."/>
            <person name="Li M."/>
            <person name="Ming W."/>
            <person name="Munidasa M."/>
            <person name="Muniz J."/>
            <person name="Nguyen L."/>
            <person name="Ongeri F."/>
            <person name="Osuji N."/>
            <person name="Pu L.-L."/>
            <person name="Puazo M."/>
            <person name="Qu C."/>
            <person name="Quiroz J."/>
            <person name="Raj R."/>
            <person name="Weissenberger G."/>
            <person name="Xin Y."/>
            <person name="Zou X."/>
            <person name="Han Y."/>
            <person name="Richards S."/>
            <person name="Worley K."/>
            <person name="Muzny D."/>
            <person name="Gibbs R."/>
        </authorList>
    </citation>
    <scope>NUCLEOTIDE SEQUENCE</scope>
    <source>
        <strain evidence="1">Sampled in the wild</strain>
    </source>
</reference>
<evidence type="ECO:0008006" key="3">
    <source>
        <dbReference type="Google" id="ProtNLM"/>
    </source>
</evidence>
<sequence>MTREIIEVLHWNANGIKRQELEFHNVLINHDIAVALVCETHLTPDMNFNLPATGIKISDCDGLVNLLSIYYPLNRDPIPSDFNSIHK</sequence>
<name>A0A8K0KP42_LADFU</name>
<dbReference type="SUPFAM" id="SSF56219">
    <property type="entry name" value="DNase I-like"/>
    <property type="match status" value="1"/>
</dbReference>
<evidence type="ECO:0000313" key="2">
    <source>
        <dbReference type="Proteomes" id="UP000792457"/>
    </source>
</evidence>
<dbReference type="EMBL" id="KZ309302">
    <property type="protein sequence ID" value="KAG8238212.1"/>
    <property type="molecule type" value="Genomic_DNA"/>
</dbReference>
<organism evidence="1 2">
    <name type="scientific">Ladona fulva</name>
    <name type="common">Scarce chaser dragonfly</name>
    <name type="synonym">Libellula fulva</name>
    <dbReference type="NCBI Taxonomy" id="123851"/>
    <lineage>
        <taxon>Eukaryota</taxon>
        <taxon>Metazoa</taxon>
        <taxon>Ecdysozoa</taxon>
        <taxon>Arthropoda</taxon>
        <taxon>Hexapoda</taxon>
        <taxon>Insecta</taxon>
        <taxon>Pterygota</taxon>
        <taxon>Palaeoptera</taxon>
        <taxon>Odonata</taxon>
        <taxon>Epiprocta</taxon>
        <taxon>Anisoptera</taxon>
        <taxon>Libelluloidea</taxon>
        <taxon>Libellulidae</taxon>
        <taxon>Ladona</taxon>
    </lineage>
</organism>
<proteinExistence type="predicted"/>
<dbReference type="InterPro" id="IPR036691">
    <property type="entry name" value="Endo/exonu/phosph_ase_sf"/>
</dbReference>
<keyword evidence="2" id="KW-1185">Reference proteome</keyword>
<gene>
    <name evidence="1" type="ORF">J437_LFUL017519</name>
</gene>
<dbReference type="OrthoDB" id="7998590at2759"/>
<dbReference type="Gene3D" id="3.60.10.10">
    <property type="entry name" value="Endonuclease/exonuclease/phosphatase"/>
    <property type="match status" value="1"/>
</dbReference>
<evidence type="ECO:0000313" key="1">
    <source>
        <dbReference type="EMBL" id="KAG8238212.1"/>
    </source>
</evidence>
<protein>
    <recommendedName>
        <fullName evidence="3">Endonuclease/exonuclease/phosphatase domain-containing protein</fullName>
    </recommendedName>
</protein>
<comment type="caution">
    <text evidence="1">The sequence shown here is derived from an EMBL/GenBank/DDBJ whole genome shotgun (WGS) entry which is preliminary data.</text>
</comment>
<dbReference type="AlphaFoldDB" id="A0A8K0KP42"/>
<dbReference type="Proteomes" id="UP000792457">
    <property type="component" value="Unassembled WGS sequence"/>
</dbReference>
<reference evidence="1" key="2">
    <citation type="submission" date="2017-10" db="EMBL/GenBank/DDBJ databases">
        <title>Ladona fulva Genome sequencing and assembly.</title>
        <authorList>
            <person name="Murali S."/>
            <person name="Richards S."/>
            <person name="Bandaranaike D."/>
            <person name="Bellair M."/>
            <person name="Blankenburg K."/>
            <person name="Chao H."/>
            <person name="Dinh H."/>
            <person name="Doddapaneni H."/>
            <person name="Dugan-Rocha S."/>
            <person name="Elkadiri S."/>
            <person name="Gnanaolivu R."/>
            <person name="Hernandez B."/>
            <person name="Skinner E."/>
            <person name="Javaid M."/>
            <person name="Lee S."/>
            <person name="Li M."/>
            <person name="Ming W."/>
            <person name="Munidasa M."/>
            <person name="Muniz J."/>
            <person name="Nguyen L."/>
            <person name="Hughes D."/>
            <person name="Osuji N."/>
            <person name="Pu L.-L."/>
            <person name="Puazo M."/>
            <person name="Qu C."/>
            <person name="Quiroz J."/>
            <person name="Raj R."/>
            <person name="Weissenberger G."/>
            <person name="Xin Y."/>
            <person name="Zou X."/>
            <person name="Han Y."/>
            <person name="Worley K."/>
            <person name="Muzny D."/>
            <person name="Gibbs R."/>
        </authorList>
    </citation>
    <scope>NUCLEOTIDE SEQUENCE</scope>
    <source>
        <strain evidence="1">Sampled in the wild</strain>
    </source>
</reference>
<accession>A0A8K0KP42</accession>